<feature type="region of interest" description="Disordered" evidence="1">
    <location>
        <begin position="44"/>
        <end position="105"/>
    </location>
</feature>
<evidence type="ECO:0000256" key="2">
    <source>
        <dbReference type="SAM" id="Phobius"/>
    </source>
</evidence>
<feature type="transmembrane region" description="Helical" evidence="2">
    <location>
        <begin position="152"/>
        <end position="170"/>
    </location>
</feature>
<dbReference type="Pfam" id="PF09490">
    <property type="entry name" value="CbtA"/>
    <property type="match status" value="1"/>
</dbReference>
<evidence type="ECO:0000256" key="1">
    <source>
        <dbReference type="SAM" id="MobiDB-lite"/>
    </source>
</evidence>
<organism evidence="3 4">
    <name type="scientific">Haloferax marisrubri</name>
    <dbReference type="NCBI Taxonomy" id="1544719"/>
    <lineage>
        <taxon>Archaea</taxon>
        <taxon>Methanobacteriati</taxon>
        <taxon>Methanobacteriota</taxon>
        <taxon>Stenosarchaea group</taxon>
        <taxon>Halobacteria</taxon>
        <taxon>Halobacteriales</taxon>
        <taxon>Haloferacaceae</taxon>
        <taxon>Haloferax</taxon>
    </lineage>
</organism>
<proteinExistence type="predicted"/>
<comment type="caution">
    <text evidence="3">The sequence shown here is derived from an EMBL/GenBank/DDBJ whole genome shotgun (WGS) entry which is preliminary data.</text>
</comment>
<keyword evidence="2" id="KW-1133">Transmembrane helix</keyword>
<dbReference type="InterPro" id="IPR012666">
    <property type="entry name" value="CbtA_put"/>
</dbReference>
<name>A0A2P4NLQ2_9EURY</name>
<feature type="transmembrane region" description="Helical" evidence="2">
    <location>
        <begin position="259"/>
        <end position="278"/>
    </location>
</feature>
<reference evidence="3" key="1">
    <citation type="submission" date="2017-08" db="EMBL/GenBank/DDBJ databases">
        <title>Haloferax marisrubri sp. nov., isolated from the Discovery deep brine-seawater interface in the Red Sea.</title>
        <authorList>
            <person name="Zhang G."/>
            <person name="Stingl U."/>
        </authorList>
    </citation>
    <scope>NUCLEOTIDE SEQUENCE [LARGE SCALE GENOMIC DNA]</scope>
    <source>
        <strain evidence="3">SB3</strain>
    </source>
</reference>
<accession>A0A2P4NLQ2</accession>
<feature type="region of interest" description="Disordered" evidence="1">
    <location>
        <begin position="283"/>
        <end position="302"/>
    </location>
</feature>
<dbReference type="AlphaFoldDB" id="A0A2P4NLQ2"/>
<keyword evidence="2" id="KW-0812">Transmembrane</keyword>
<dbReference type="EMBL" id="LOPW02000018">
    <property type="protein sequence ID" value="POG54050.1"/>
    <property type="molecule type" value="Genomic_DNA"/>
</dbReference>
<evidence type="ECO:0000313" key="3">
    <source>
        <dbReference type="EMBL" id="POG54050.1"/>
    </source>
</evidence>
<evidence type="ECO:0008006" key="5">
    <source>
        <dbReference type="Google" id="ProtNLM"/>
    </source>
</evidence>
<feature type="transmembrane region" description="Helical" evidence="2">
    <location>
        <begin position="190"/>
        <end position="209"/>
    </location>
</feature>
<dbReference type="Proteomes" id="UP000053621">
    <property type="component" value="Unassembled WGS sequence"/>
</dbReference>
<feature type="transmembrane region" description="Helical" evidence="2">
    <location>
        <begin position="221"/>
        <end position="239"/>
    </location>
</feature>
<evidence type="ECO:0000313" key="4">
    <source>
        <dbReference type="Proteomes" id="UP000053621"/>
    </source>
</evidence>
<keyword evidence="2" id="KW-0472">Membrane</keyword>
<keyword evidence="4" id="KW-1185">Reference proteome</keyword>
<feature type="transmembrane region" description="Helical" evidence="2">
    <location>
        <begin position="118"/>
        <end position="140"/>
    </location>
</feature>
<dbReference type="RefSeq" id="WP_058567721.1">
    <property type="nucleotide sequence ID" value="NZ_LOPW02000018.1"/>
</dbReference>
<protein>
    <recommendedName>
        <fullName evidence="5">Cobalamin cluster protein</fullName>
    </recommendedName>
</protein>
<feature type="transmembrane region" description="Helical" evidence="2">
    <location>
        <begin position="12"/>
        <end position="35"/>
    </location>
</feature>
<sequence length="302" mass="30915">MFAEYLTRGVKAGLVAGLVFGLFMAVVANPLVAYADELNHAAVEESGHSHEAESAHSHDSEGTHSHDSEETHSHDSEETHSHDSEETHSHDSGDSHAGEGGGHHDSAVSMAVTKAVSVAAGGLWGVVLGGAFFGVAFFFLEPAIPAPDAAKSYLMGLAGFVTVSGAPWLVLPPVAPGAEQSLSAATRLPLYAGMMLAGALACLSAGYAYTRLRESSGPVPAVIGAAVPFALLAVLAVFAPENAVHGALSPTLETGLTGLFAFGQVLLWLVLAAAHARFRPSSESESESAIPTAGRDSAPMAD</sequence>
<dbReference type="OrthoDB" id="170869at2157"/>
<gene>
    <name evidence="3" type="ORF">AUR65_015295</name>
</gene>